<dbReference type="Pfam" id="PF05947">
    <property type="entry name" value="T6SS_TssF"/>
    <property type="match status" value="1"/>
</dbReference>
<organism evidence="1 2">
    <name type="scientific">Candidatus Magnetoglobus multicellularis str. Araruama</name>
    <dbReference type="NCBI Taxonomy" id="890399"/>
    <lineage>
        <taxon>Bacteria</taxon>
        <taxon>Pseudomonadati</taxon>
        <taxon>Thermodesulfobacteriota</taxon>
        <taxon>Desulfobacteria</taxon>
        <taxon>Desulfobacterales</taxon>
        <taxon>Desulfobacteraceae</taxon>
        <taxon>Candidatus Magnetoglobus</taxon>
    </lineage>
</organism>
<reference evidence="2" key="1">
    <citation type="submission" date="2012-11" db="EMBL/GenBank/DDBJ databases">
        <authorList>
            <person name="Lucero-Rivera Y.E."/>
            <person name="Tovar-Ramirez D."/>
        </authorList>
    </citation>
    <scope>NUCLEOTIDE SEQUENCE [LARGE SCALE GENOMIC DNA]</scope>
    <source>
        <strain evidence="2">Araruama</strain>
    </source>
</reference>
<accession>A0A1V1NQR2</accession>
<comment type="caution">
    <text evidence="1">The sequence shown here is derived from an EMBL/GenBank/DDBJ whole genome shotgun (WGS) entry which is preliminary data.</text>
</comment>
<protein>
    <submittedName>
        <fullName evidence="1">Uncharacterized protein</fullName>
    </submittedName>
</protein>
<dbReference type="AlphaFoldDB" id="A0A1V1NQR2"/>
<dbReference type="PANTHER" id="PTHR35370">
    <property type="entry name" value="CYTOPLASMIC PROTEIN-RELATED-RELATED"/>
    <property type="match status" value="1"/>
</dbReference>
<dbReference type="EMBL" id="ATBP01003442">
    <property type="protein sequence ID" value="ETR64920.1"/>
    <property type="molecule type" value="Genomic_DNA"/>
</dbReference>
<proteinExistence type="predicted"/>
<dbReference type="Proteomes" id="UP000189670">
    <property type="component" value="Unassembled WGS sequence"/>
</dbReference>
<dbReference type="InterPro" id="IPR010272">
    <property type="entry name" value="T6SS_TssF"/>
</dbReference>
<evidence type="ECO:0000313" key="1">
    <source>
        <dbReference type="EMBL" id="ETR64920.1"/>
    </source>
</evidence>
<gene>
    <name evidence="1" type="ORF">OMM_06165</name>
</gene>
<sequence length="173" mass="20044">MMCGNDPVIREIHAGGVCHSYDLPDYVRPISLSAPTLPIWPQYEGKELWTLIHSLGLNYNSINTKESLQRLFTMYNRNDDRANHRRIEGIRSYQIDTKRSIYQGYPVNAVLVDLLMATDNFINKGDMLMFCHILSKFFSMYVPMNNICELNVTEYETNKHFMRQVEAGGQSII</sequence>
<dbReference type="PANTHER" id="PTHR35370:SF1">
    <property type="entry name" value="TYPE VI SECRETION SYSTEM COMPONENT TSSF1"/>
    <property type="match status" value="1"/>
</dbReference>
<evidence type="ECO:0000313" key="2">
    <source>
        <dbReference type="Proteomes" id="UP000189670"/>
    </source>
</evidence>
<name>A0A1V1NQR2_9BACT</name>